<reference evidence="2" key="1">
    <citation type="submission" date="2021-02" db="EMBL/GenBank/DDBJ databases">
        <authorList>
            <person name="Nowell W R."/>
        </authorList>
    </citation>
    <scope>NUCLEOTIDE SEQUENCE</scope>
</reference>
<dbReference type="Proteomes" id="UP000677228">
    <property type="component" value="Unassembled WGS sequence"/>
</dbReference>
<organism evidence="2 3">
    <name type="scientific">Didymodactylos carnosus</name>
    <dbReference type="NCBI Taxonomy" id="1234261"/>
    <lineage>
        <taxon>Eukaryota</taxon>
        <taxon>Metazoa</taxon>
        <taxon>Spiralia</taxon>
        <taxon>Gnathifera</taxon>
        <taxon>Rotifera</taxon>
        <taxon>Eurotatoria</taxon>
        <taxon>Bdelloidea</taxon>
        <taxon>Philodinida</taxon>
        <taxon>Philodinidae</taxon>
        <taxon>Didymodactylos</taxon>
    </lineage>
</organism>
<accession>A0A8S2GCI1</accession>
<evidence type="ECO:0000313" key="1">
    <source>
        <dbReference type="EMBL" id="CAF0720888.1"/>
    </source>
</evidence>
<proteinExistence type="predicted"/>
<dbReference type="EMBL" id="CAJOBA010000001">
    <property type="protein sequence ID" value="CAF3492089.1"/>
    <property type="molecule type" value="Genomic_DNA"/>
</dbReference>
<dbReference type="AlphaFoldDB" id="A0A8S2GCI1"/>
<protein>
    <submittedName>
        <fullName evidence="2">Uncharacterized protein</fullName>
    </submittedName>
</protein>
<gene>
    <name evidence="1" type="ORF">OVA965_LOCUS34</name>
    <name evidence="2" type="ORF">TMI583_LOCUS34</name>
</gene>
<dbReference type="EMBL" id="CAJNOK010000001">
    <property type="protein sequence ID" value="CAF0720888.1"/>
    <property type="molecule type" value="Genomic_DNA"/>
</dbReference>
<name>A0A8S2GCI1_9BILA</name>
<evidence type="ECO:0000313" key="2">
    <source>
        <dbReference type="EMBL" id="CAF3492089.1"/>
    </source>
</evidence>
<comment type="caution">
    <text evidence="2">The sequence shown here is derived from an EMBL/GenBank/DDBJ whole genome shotgun (WGS) entry which is preliminary data.</text>
</comment>
<dbReference type="Proteomes" id="UP000682733">
    <property type="component" value="Unassembled WGS sequence"/>
</dbReference>
<evidence type="ECO:0000313" key="3">
    <source>
        <dbReference type="Proteomes" id="UP000682733"/>
    </source>
</evidence>
<sequence>MYRTLEKAIRSEFKNVENFIATVPDTQIASNIAISPFASMFGLATTKSTIKLPRTPNDQLSLIENASRIMQSSGIINVSLGHGLKVLPLGPYLSSNFDSSHSVTVKAQVKFTLMGIAFTAYPIQIGRWIGVGKNRIFSVYYNDLLFFTDQKLNYPGIIGIKSKTYPIKELINKRFYGIESFAFNEIFQVNVLPGKDTEIKKFLHPLLIDRLVELQQHIPPFMICGNETGTVLSVNN</sequence>